<reference evidence="5 6" key="1">
    <citation type="submission" date="2020-05" db="EMBL/GenBank/DDBJ databases">
        <title>Distinct polysaccharide utilization as determinants for interspecies competition between intestinal Prevotella spp.</title>
        <authorList>
            <person name="Galvez E.J.C."/>
            <person name="Iljazovic A."/>
            <person name="Strowig T."/>
        </authorList>
    </citation>
    <scope>NUCLEOTIDE SEQUENCE [LARGE SCALE GENOMIC DNA]</scope>
    <source>
        <strain evidence="5 6">PROD</strain>
    </source>
</reference>
<sequence>MKHNWEYKRLGDVCKLCVGGDKPADISEIQNSDNSIPVFSNGIENEGLYGYCKKSTIQEPSVTISGRGTLGVPFIRRNPFVPIVRLVVATPDYSLRLEYLYYWLLFRKFSGNGAAIPQLTVPMIRNEVIPVPPIEVQERIVAELDKINEVVEDCRELLRNLNALAQSLFYDTFGDPVSNPKCWTFKQIKSLLSLKAGKSIKASELLNHITDGYYPCYGGNGIRGYISKKSHHGLYNIIGRQGALCGNITLANGDFYATEHAVVVSPLIESSPYWLYYMLSALNLNKYAKGVAQPGLSVGVINEISIPVPPLALQQRFATQVEAIEAQKANVEATIAEMQTLLASRMDYWFND</sequence>
<evidence type="ECO:0000256" key="2">
    <source>
        <dbReference type="ARBA" id="ARBA00022747"/>
    </source>
</evidence>
<evidence type="ECO:0000313" key="5">
    <source>
        <dbReference type="EMBL" id="NPE13176.1"/>
    </source>
</evidence>
<evidence type="ECO:0000256" key="3">
    <source>
        <dbReference type="ARBA" id="ARBA00023125"/>
    </source>
</evidence>
<comment type="caution">
    <text evidence="5">The sequence shown here is derived from an EMBL/GenBank/DDBJ whole genome shotgun (WGS) entry which is preliminary data.</text>
</comment>
<dbReference type="Gene3D" id="3.90.220.20">
    <property type="entry name" value="DNA methylase specificity domains"/>
    <property type="match status" value="2"/>
</dbReference>
<protein>
    <recommendedName>
        <fullName evidence="4">Type I restriction modification DNA specificity domain-containing protein</fullName>
    </recommendedName>
</protein>
<gene>
    <name evidence="5" type="ORF">HPS55_02330</name>
</gene>
<evidence type="ECO:0000259" key="4">
    <source>
        <dbReference type="Pfam" id="PF01420"/>
    </source>
</evidence>
<name>A0ABX2ASR8_9BACT</name>
<dbReference type="Pfam" id="PF01420">
    <property type="entry name" value="Methylase_S"/>
    <property type="match status" value="2"/>
</dbReference>
<dbReference type="GeneID" id="82156593"/>
<dbReference type="SUPFAM" id="SSF116734">
    <property type="entry name" value="DNA methylase specificity domain"/>
    <property type="match status" value="2"/>
</dbReference>
<keyword evidence="2" id="KW-0680">Restriction system</keyword>
<dbReference type="EMBL" id="JABKKE010000002">
    <property type="protein sequence ID" value="NPE13176.1"/>
    <property type="molecule type" value="Genomic_DNA"/>
</dbReference>
<proteinExistence type="inferred from homology"/>
<accession>A0ABX2ASR8</accession>
<keyword evidence="3" id="KW-0238">DNA-binding</keyword>
<comment type="similarity">
    <text evidence="1">Belongs to the type-I restriction system S methylase family.</text>
</comment>
<evidence type="ECO:0000313" key="6">
    <source>
        <dbReference type="Proteomes" id="UP001193734"/>
    </source>
</evidence>
<feature type="domain" description="Type I restriction modification DNA specificity" evidence="4">
    <location>
        <begin position="4"/>
        <end position="149"/>
    </location>
</feature>
<dbReference type="InterPro" id="IPR052021">
    <property type="entry name" value="Type-I_RS_S_subunit"/>
</dbReference>
<dbReference type="PANTHER" id="PTHR30408">
    <property type="entry name" value="TYPE-1 RESTRICTION ENZYME ECOKI SPECIFICITY PROTEIN"/>
    <property type="match status" value="1"/>
</dbReference>
<keyword evidence="6" id="KW-1185">Reference proteome</keyword>
<organism evidence="5 6">
    <name type="scientific">Xylanibacter rodentium</name>
    <dbReference type="NCBI Taxonomy" id="2736289"/>
    <lineage>
        <taxon>Bacteria</taxon>
        <taxon>Pseudomonadati</taxon>
        <taxon>Bacteroidota</taxon>
        <taxon>Bacteroidia</taxon>
        <taxon>Bacteroidales</taxon>
        <taxon>Prevotellaceae</taxon>
        <taxon>Xylanibacter</taxon>
    </lineage>
</organism>
<dbReference type="Proteomes" id="UP001193734">
    <property type="component" value="Unassembled WGS sequence"/>
</dbReference>
<evidence type="ECO:0000256" key="1">
    <source>
        <dbReference type="ARBA" id="ARBA00010923"/>
    </source>
</evidence>
<dbReference type="RefSeq" id="WP_172176793.1">
    <property type="nucleotide sequence ID" value="NZ_CASGIA010000001.1"/>
</dbReference>
<dbReference type="PANTHER" id="PTHR30408:SF12">
    <property type="entry name" value="TYPE I RESTRICTION ENZYME MJAVIII SPECIFICITY SUBUNIT"/>
    <property type="match status" value="1"/>
</dbReference>
<feature type="domain" description="Type I restriction modification DNA specificity" evidence="4">
    <location>
        <begin position="180"/>
        <end position="330"/>
    </location>
</feature>
<dbReference type="InterPro" id="IPR044946">
    <property type="entry name" value="Restrct_endonuc_typeI_TRD_sf"/>
</dbReference>
<dbReference type="CDD" id="cd17266">
    <property type="entry name" value="RMtype1_S_Sau1132ORF3780P-TRD2-CR2_like"/>
    <property type="match status" value="1"/>
</dbReference>
<dbReference type="InterPro" id="IPR000055">
    <property type="entry name" value="Restrct_endonuc_typeI_TRD"/>
</dbReference>